<accession>A0A9P4NDW1</accession>
<evidence type="ECO:0000256" key="1">
    <source>
        <dbReference type="SAM" id="Coils"/>
    </source>
</evidence>
<dbReference type="AlphaFoldDB" id="A0A9P4NDW1"/>
<evidence type="ECO:0000313" key="2">
    <source>
        <dbReference type="EMBL" id="KAF2416193.1"/>
    </source>
</evidence>
<dbReference type="Proteomes" id="UP000800235">
    <property type="component" value="Unassembled WGS sequence"/>
</dbReference>
<protein>
    <submittedName>
        <fullName evidence="2">Uncharacterized protein</fullName>
    </submittedName>
</protein>
<feature type="coiled-coil region" evidence="1">
    <location>
        <begin position="43"/>
        <end position="105"/>
    </location>
</feature>
<keyword evidence="1" id="KW-0175">Coiled coil</keyword>
<keyword evidence="3" id="KW-1185">Reference proteome</keyword>
<organism evidence="2 3">
    <name type="scientific">Tothia fuscella</name>
    <dbReference type="NCBI Taxonomy" id="1048955"/>
    <lineage>
        <taxon>Eukaryota</taxon>
        <taxon>Fungi</taxon>
        <taxon>Dikarya</taxon>
        <taxon>Ascomycota</taxon>
        <taxon>Pezizomycotina</taxon>
        <taxon>Dothideomycetes</taxon>
        <taxon>Pleosporomycetidae</taxon>
        <taxon>Venturiales</taxon>
        <taxon>Cylindrosympodiaceae</taxon>
        <taxon>Tothia</taxon>
    </lineage>
</organism>
<comment type="caution">
    <text evidence="2">The sequence shown here is derived from an EMBL/GenBank/DDBJ whole genome shotgun (WGS) entry which is preliminary data.</text>
</comment>
<dbReference type="EMBL" id="MU007167">
    <property type="protein sequence ID" value="KAF2416193.1"/>
    <property type="molecule type" value="Genomic_DNA"/>
</dbReference>
<reference evidence="2" key="1">
    <citation type="journal article" date="2020" name="Stud. Mycol.">
        <title>101 Dothideomycetes genomes: a test case for predicting lifestyles and emergence of pathogens.</title>
        <authorList>
            <person name="Haridas S."/>
            <person name="Albert R."/>
            <person name="Binder M."/>
            <person name="Bloem J."/>
            <person name="Labutti K."/>
            <person name="Salamov A."/>
            <person name="Andreopoulos B."/>
            <person name="Baker S."/>
            <person name="Barry K."/>
            <person name="Bills G."/>
            <person name="Bluhm B."/>
            <person name="Cannon C."/>
            <person name="Castanera R."/>
            <person name="Culley D."/>
            <person name="Daum C."/>
            <person name="Ezra D."/>
            <person name="Gonzalez J."/>
            <person name="Henrissat B."/>
            <person name="Kuo A."/>
            <person name="Liang C."/>
            <person name="Lipzen A."/>
            <person name="Lutzoni F."/>
            <person name="Magnuson J."/>
            <person name="Mondo S."/>
            <person name="Nolan M."/>
            <person name="Ohm R."/>
            <person name="Pangilinan J."/>
            <person name="Park H.-J."/>
            <person name="Ramirez L."/>
            <person name="Alfaro M."/>
            <person name="Sun H."/>
            <person name="Tritt A."/>
            <person name="Yoshinaga Y."/>
            <person name="Zwiers L.-H."/>
            <person name="Turgeon B."/>
            <person name="Goodwin S."/>
            <person name="Spatafora J."/>
            <person name="Crous P."/>
            <person name="Grigoriev I."/>
        </authorList>
    </citation>
    <scope>NUCLEOTIDE SEQUENCE</scope>
    <source>
        <strain evidence="2">CBS 130266</strain>
    </source>
</reference>
<sequence length="138" mass="15748">MAESSRAEDARKRHKNWVHPYLGTSEQMQRKFGYTARMAGEVIGGLEGEIKEVTKERDLARKQASQTQEKLDIIAAKADKAVDKAEKLEAKLEAVDRKVEDHLYQPEFPNTAKVPRTRWEAIGEARDSEEPESDIIIR</sequence>
<gene>
    <name evidence="2" type="ORF">EJ08DRAFT_739633</name>
</gene>
<name>A0A9P4NDW1_9PEZI</name>
<proteinExistence type="predicted"/>
<evidence type="ECO:0000313" key="3">
    <source>
        <dbReference type="Proteomes" id="UP000800235"/>
    </source>
</evidence>